<sequence length="189" mass="21665">MSFRDKLAGKTLNLQQKYDAQRKQMLETWLAEIKVRFIQKCEAAADRREFCCTMLVIFPHHLNKRGVTVSEGLLLDQMQDMLAELGFRVQDGTGTVRPFDFRRVGPFCEAFCAELTADWGDATSKRPEMRKETSATSAVCPICRDRRPAVVLVPCGHVVCRDCHRCQQLRQCPMCRERITSATRGLFME</sequence>
<dbReference type="EMBL" id="CAMXCT030001847">
    <property type="protein sequence ID" value="CAL4780880.1"/>
    <property type="molecule type" value="Genomic_DNA"/>
</dbReference>
<feature type="domain" description="RING-type" evidence="2">
    <location>
        <begin position="140"/>
        <end position="176"/>
    </location>
</feature>
<keyword evidence="1" id="KW-0863">Zinc-finger</keyword>
<dbReference type="PANTHER" id="PTHR14879">
    <property type="entry name" value="CASPASE REGULATOR, RING FINGER DOMAIN-CONTAINING"/>
    <property type="match status" value="1"/>
</dbReference>
<keyword evidence="1" id="KW-0862">Zinc</keyword>
<reference evidence="4" key="2">
    <citation type="submission" date="2024-04" db="EMBL/GenBank/DDBJ databases">
        <authorList>
            <person name="Chen Y."/>
            <person name="Shah S."/>
            <person name="Dougan E. K."/>
            <person name="Thang M."/>
            <person name="Chan C."/>
        </authorList>
    </citation>
    <scope>NUCLEOTIDE SEQUENCE [LARGE SCALE GENOMIC DNA]</scope>
</reference>
<keyword evidence="6" id="KW-1185">Reference proteome</keyword>
<dbReference type="PROSITE" id="PS50089">
    <property type="entry name" value="ZF_RING_2"/>
    <property type="match status" value="1"/>
</dbReference>
<reference evidence="3" key="1">
    <citation type="submission" date="2022-10" db="EMBL/GenBank/DDBJ databases">
        <authorList>
            <person name="Chen Y."/>
            <person name="Dougan E. K."/>
            <person name="Chan C."/>
            <person name="Rhodes N."/>
            <person name="Thang M."/>
        </authorList>
    </citation>
    <scope>NUCLEOTIDE SEQUENCE</scope>
</reference>
<organism evidence="3">
    <name type="scientific">Cladocopium goreaui</name>
    <dbReference type="NCBI Taxonomy" id="2562237"/>
    <lineage>
        <taxon>Eukaryota</taxon>
        <taxon>Sar</taxon>
        <taxon>Alveolata</taxon>
        <taxon>Dinophyceae</taxon>
        <taxon>Suessiales</taxon>
        <taxon>Symbiodiniaceae</taxon>
        <taxon>Cladocopium</taxon>
    </lineage>
</organism>
<dbReference type="InterPro" id="IPR051728">
    <property type="entry name" value="RING-FYVE_E3_ubiquitin-ligase"/>
</dbReference>
<evidence type="ECO:0000313" key="4">
    <source>
        <dbReference type="EMBL" id="CAL1146943.1"/>
    </source>
</evidence>
<evidence type="ECO:0000313" key="6">
    <source>
        <dbReference type="Proteomes" id="UP001152797"/>
    </source>
</evidence>
<gene>
    <name evidence="3" type="ORF">C1SCF055_LOCUS20302</name>
</gene>
<dbReference type="InterPro" id="IPR001841">
    <property type="entry name" value="Znf_RING"/>
</dbReference>
<evidence type="ECO:0000313" key="5">
    <source>
        <dbReference type="EMBL" id="CAL4780880.1"/>
    </source>
</evidence>
<dbReference type="AlphaFoldDB" id="A0A9P1CMF9"/>
<dbReference type="EMBL" id="CAMXCT010001847">
    <property type="protein sequence ID" value="CAI3993568.1"/>
    <property type="molecule type" value="Genomic_DNA"/>
</dbReference>
<name>A0A9P1CMF9_9DINO</name>
<comment type="caution">
    <text evidence="3">The sequence shown here is derived from an EMBL/GenBank/DDBJ whole genome shotgun (WGS) entry which is preliminary data.</text>
</comment>
<dbReference type="Gene3D" id="3.30.40.10">
    <property type="entry name" value="Zinc/RING finger domain, C3HC4 (zinc finger)"/>
    <property type="match status" value="1"/>
</dbReference>
<proteinExistence type="predicted"/>
<protein>
    <submittedName>
        <fullName evidence="5">ERAD-associated E3 ubiquitin-protein ligase DOA10</fullName>
    </submittedName>
</protein>
<dbReference type="EMBL" id="CAMXCT020001847">
    <property type="protein sequence ID" value="CAL1146943.1"/>
    <property type="molecule type" value="Genomic_DNA"/>
</dbReference>
<accession>A0A9P1CMF9</accession>
<dbReference type="OrthoDB" id="448448at2759"/>
<dbReference type="PANTHER" id="PTHR14879:SF5">
    <property type="entry name" value="RING-TYPE DOMAIN-CONTAINING PROTEIN"/>
    <property type="match status" value="1"/>
</dbReference>
<dbReference type="InterPro" id="IPR013083">
    <property type="entry name" value="Znf_RING/FYVE/PHD"/>
</dbReference>
<dbReference type="Proteomes" id="UP001152797">
    <property type="component" value="Unassembled WGS sequence"/>
</dbReference>
<evidence type="ECO:0000259" key="2">
    <source>
        <dbReference type="PROSITE" id="PS50089"/>
    </source>
</evidence>
<dbReference type="SUPFAM" id="SSF57850">
    <property type="entry name" value="RING/U-box"/>
    <property type="match status" value="1"/>
</dbReference>
<evidence type="ECO:0000256" key="1">
    <source>
        <dbReference type="PROSITE-ProRule" id="PRU00175"/>
    </source>
</evidence>
<keyword evidence="1" id="KW-0479">Metal-binding</keyword>
<dbReference type="Pfam" id="PF13920">
    <property type="entry name" value="zf-C3HC4_3"/>
    <property type="match status" value="1"/>
</dbReference>
<evidence type="ECO:0000313" key="3">
    <source>
        <dbReference type="EMBL" id="CAI3993568.1"/>
    </source>
</evidence>
<dbReference type="GO" id="GO:0008270">
    <property type="term" value="F:zinc ion binding"/>
    <property type="evidence" value="ECO:0007669"/>
    <property type="project" value="UniProtKB-KW"/>
</dbReference>
<dbReference type="SMART" id="SM00184">
    <property type="entry name" value="RING"/>
    <property type="match status" value="1"/>
</dbReference>